<accession>X0WH18</accession>
<protein>
    <submittedName>
        <fullName evidence="1">Uncharacterized protein</fullName>
    </submittedName>
</protein>
<feature type="non-terminal residue" evidence="1">
    <location>
        <position position="91"/>
    </location>
</feature>
<sequence>MQKAPEELATKALTLMKDAGQMTLRMSDEAEVYTYAYLAGILRKCSIYAEDLGDKLAALARLRVKMVLLTQAAQNAADRVRLEVERVAFED</sequence>
<name>X0WH18_9ZZZZ</name>
<dbReference type="AlphaFoldDB" id="X0WH18"/>
<proteinExistence type="predicted"/>
<dbReference type="EMBL" id="BARS01027446">
    <property type="protein sequence ID" value="GAG11976.1"/>
    <property type="molecule type" value="Genomic_DNA"/>
</dbReference>
<organism evidence="1">
    <name type="scientific">marine sediment metagenome</name>
    <dbReference type="NCBI Taxonomy" id="412755"/>
    <lineage>
        <taxon>unclassified sequences</taxon>
        <taxon>metagenomes</taxon>
        <taxon>ecological metagenomes</taxon>
    </lineage>
</organism>
<evidence type="ECO:0000313" key="1">
    <source>
        <dbReference type="EMBL" id="GAG11976.1"/>
    </source>
</evidence>
<reference evidence="1" key="1">
    <citation type="journal article" date="2014" name="Front. Microbiol.">
        <title>High frequency of phylogenetically diverse reductive dehalogenase-homologous genes in deep subseafloor sedimentary metagenomes.</title>
        <authorList>
            <person name="Kawai M."/>
            <person name="Futagami T."/>
            <person name="Toyoda A."/>
            <person name="Takaki Y."/>
            <person name="Nishi S."/>
            <person name="Hori S."/>
            <person name="Arai W."/>
            <person name="Tsubouchi T."/>
            <person name="Morono Y."/>
            <person name="Uchiyama I."/>
            <person name="Ito T."/>
            <person name="Fujiyama A."/>
            <person name="Inagaki F."/>
            <person name="Takami H."/>
        </authorList>
    </citation>
    <scope>NUCLEOTIDE SEQUENCE</scope>
    <source>
        <strain evidence="1">Expedition CK06-06</strain>
    </source>
</reference>
<comment type="caution">
    <text evidence="1">The sequence shown here is derived from an EMBL/GenBank/DDBJ whole genome shotgun (WGS) entry which is preliminary data.</text>
</comment>
<gene>
    <name evidence="1" type="ORF">S01H1_43117</name>
</gene>